<feature type="domain" description="Fucosyltransferase C-terminal" evidence="4">
    <location>
        <begin position="145"/>
        <end position="277"/>
    </location>
</feature>
<keyword evidence="2" id="KW-0328">Glycosyltransferase</keyword>
<dbReference type="InterPro" id="IPR001503">
    <property type="entry name" value="Glyco_trans_10"/>
</dbReference>
<dbReference type="PANTHER" id="PTHR11929">
    <property type="entry name" value="ALPHA- 1,3 -FUCOSYLTRANSFERASE"/>
    <property type="match status" value="1"/>
</dbReference>
<evidence type="ECO:0000259" key="4">
    <source>
        <dbReference type="Pfam" id="PF00852"/>
    </source>
</evidence>
<evidence type="ECO:0000256" key="2">
    <source>
        <dbReference type="ARBA" id="ARBA00022676"/>
    </source>
</evidence>
<dbReference type="PANTHER" id="PTHR11929:SF194">
    <property type="entry name" value="ALPHA-(1,3)-FUCOSYLTRANSFERASE 10"/>
    <property type="match status" value="1"/>
</dbReference>
<evidence type="ECO:0000313" key="5">
    <source>
        <dbReference type="EMBL" id="GGG33286.1"/>
    </source>
</evidence>
<comment type="caution">
    <text evidence="5">The sequence shown here is derived from an EMBL/GenBank/DDBJ whole genome shotgun (WGS) entry which is preliminary data.</text>
</comment>
<dbReference type="InterPro" id="IPR055270">
    <property type="entry name" value="Glyco_tran_10_C"/>
</dbReference>
<evidence type="ECO:0000256" key="3">
    <source>
        <dbReference type="ARBA" id="ARBA00022679"/>
    </source>
</evidence>
<comment type="similarity">
    <text evidence="1">Belongs to the glycosyltransferase 10 family.</text>
</comment>
<keyword evidence="6" id="KW-1185">Reference proteome</keyword>
<name>A0ABQ1WJ22_9FLAO</name>
<proteinExistence type="inferred from homology"/>
<dbReference type="SUPFAM" id="SSF53756">
    <property type="entry name" value="UDP-Glycosyltransferase/glycogen phosphorylase"/>
    <property type="match status" value="1"/>
</dbReference>
<evidence type="ECO:0000313" key="6">
    <source>
        <dbReference type="Proteomes" id="UP000605733"/>
    </source>
</evidence>
<dbReference type="InterPro" id="IPR038577">
    <property type="entry name" value="GT10-like_C_sf"/>
</dbReference>
<sequence length="324" mass="38546">MINIFKIGHLPYTPFDQNFSKDDLFYLNKKRIKITRNKDNADIFIAGNHKSLKRFILKNPSRKNYLIWAQEPRFSTTSSSTYYPFFIFPKVHVMNIYTGDVFVNNVTYQEKRFKNNSKLDLLNRDFEISNKKVAALMSYYNGGKTSKVIVDGNNIDLIRKRSDIAQYLLSENMIDIYGQGWPKSISIEDSRFTDRHSRKKDILKNFNFNLCFENTVYPKYITEKIWESIENYCLPIYYGGSKSSIYEVFPKRSFIDYSEIESPRKLMELIKNISKEEFIERLNICLLVYNSFCEKPDEYWQCTRETKLDNIVKRCNLMTNTQFK</sequence>
<organism evidence="5 6">
    <name type="scientific">Christiangramia forsetii</name>
    <dbReference type="NCBI Taxonomy" id="411153"/>
    <lineage>
        <taxon>Bacteria</taxon>
        <taxon>Pseudomonadati</taxon>
        <taxon>Bacteroidota</taxon>
        <taxon>Flavobacteriia</taxon>
        <taxon>Flavobacteriales</taxon>
        <taxon>Flavobacteriaceae</taxon>
        <taxon>Christiangramia</taxon>
    </lineage>
</organism>
<dbReference type="Pfam" id="PF00852">
    <property type="entry name" value="Glyco_transf_10"/>
    <property type="match status" value="1"/>
</dbReference>
<evidence type="ECO:0000256" key="1">
    <source>
        <dbReference type="ARBA" id="ARBA00008919"/>
    </source>
</evidence>
<dbReference type="Proteomes" id="UP000605733">
    <property type="component" value="Unassembled WGS sequence"/>
</dbReference>
<dbReference type="Gene3D" id="3.40.50.11660">
    <property type="entry name" value="Glycosyl transferase family 10, C-terminal domain"/>
    <property type="match status" value="1"/>
</dbReference>
<protein>
    <recommendedName>
        <fullName evidence="4">Fucosyltransferase C-terminal domain-containing protein</fullName>
    </recommendedName>
</protein>
<accession>A0ABQ1WJ22</accession>
<gene>
    <name evidence="5" type="ORF">GCM10011532_16150</name>
</gene>
<reference evidence="6" key="1">
    <citation type="journal article" date="2019" name="Int. J. Syst. Evol. Microbiol.">
        <title>The Global Catalogue of Microorganisms (GCM) 10K type strain sequencing project: providing services to taxonomists for standard genome sequencing and annotation.</title>
        <authorList>
            <consortium name="The Broad Institute Genomics Platform"/>
            <consortium name="The Broad Institute Genome Sequencing Center for Infectious Disease"/>
            <person name="Wu L."/>
            <person name="Ma J."/>
        </authorList>
    </citation>
    <scope>NUCLEOTIDE SEQUENCE [LARGE SCALE GENOMIC DNA]</scope>
    <source>
        <strain evidence="6">CGMCC 1.15422</strain>
    </source>
</reference>
<keyword evidence="3" id="KW-0808">Transferase</keyword>
<dbReference type="EMBL" id="BMIX01000003">
    <property type="protein sequence ID" value="GGG33286.1"/>
    <property type="molecule type" value="Genomic_DNA"/>
</dbReference>